<name>A0A8X6YNF6_9ARAC</name>
<dbReference type="Proteomes" id="UP000886998">
    <property type="component" value="Unassembled WGS sequence"/>
</dbReference>
<gene>
    <name evidence="1" type="ORF">TNIN_19571</name>
</gene>
<reference evidence="1" key="1">
    <citation type="submission" date="2020-08" db="EMBL/GenBank/DDBJ databases">
        <title>Multicomponent nature underlies the extraordinary mechanical properties of spider dragline silk.</title>
        <authorList>
            <person name="Kono N."/>
            <person name="Nakamura H."/>
            <person name="Mori M."/>
            <person name="Yoshida Y."/>
            <person name="Ohtoshi R."/>
            <person name="Malay A.D."/>
            <person name="Moran D.A.P."/>
            <person name="Tomita M."/>
            <person name="Numata K."/>
            <person name="Arakawa K."/>
        </authorList>
    </citation>
    <scope>NUCLEOTIDE SEQUENCE</scope>
</reference>
<organism evidence="1 2">
    <name type="scientific">Trichonephila inaurata madagascariensis</name>
    <dbReference type="NCBI Taxonomy" id="2747483"/>
    <lineage>
        <taxon>Eukaryota</taxon>
        <taxon>Metazoa</taxon>
        <taxon>Ecdysozoa</taxon>
        <taxon>Arthropoda</taxon>
        <taxon>Chelicerata</taxon>
        <taxon>Arachnida</taxon>
        <taxon>Araneae</taxon>
        <taxon>Araneomorphae</taxon>
        <taxon>Entelegynae</taxon>
        <taxon>Araneoidea</taxon>
        <taxon>Nephilidae</taxon>
        <taxon>Trichonephila</taxon>
        <taxon>Trichonephila inaurata</taxon>
    </lineage>
</organism>
<dbReference type="EMBL" id="BMAV01021815">
    <property type="protein sequence ID" value="GFY76226.1"/>
    <property type="molecule type" value="Genomic_DNA"/>
</dbReference>
<accession>A0A8X6YNF6</accession>
<proteinExistence type="predicted"/>
<dbReference type="AlphaFoldDB" id="A0A8X6YNF6"/>
<evidence type="ECO:0000313" key="2">
    <source>
        <dbReference type="Proteomes" id="UP000886998"/>
    </source>
</evidence>
<sequence length="152" mass="17803">MWGLALNDFLQFERQCIPCKRSKIKSSLQKLSDTSTRFDPLQRDLIGLSSTVTMMYVLHNRAIDRFTRWTEAIPLPDIKAVTDAFYFDLDCSFWCFHCNHNRSKMHIPILSRLQKIKGNTHYRVPPSKQWVNRRVSPSTKGSNHVCTIQMKN</sequence>
<comment type="caution">
    <text evidence="1">The sequence shown here is derived from an EMBL/GenBank/DDBJ whole genome shotgun (WGS) entry which is preliminary data.</text>
</comment>
<protein>
    <submittedName>
        <fullName evidence="1">Uncharacterized protein</fullName>
    </submittedName>
</protein>
<evidence type="ECO:0000313" key="1">
    <source>
        <dbReference type="EMBL" id="GFY76226.1"/>
    </source>
</evidence>
<keyword evidence="2" id="KW-1185">Reference proteome</keyword>